<sequence length="123" mass="13965">MAGYGKPPETKSELVQMTAEGNIVLPSGTLDCTQCNIFPHARKWLEVRSPDDTLSVYYLLELCLQHYEFHILDNAFLVQVQEVSETIKDVSILKSFIQHNNQAREKKVEDLLCRYGSDTGCSI</sequence>
<evidence type="ECO:0000313" key="1">
    <source>
        <dbReference type="EMBL" id="GIY06430.1"/>
    </source>
</evidence>
<dbReference type="PANTHER" id="PTHR47412">
    <property type="entry name" value="FI01434P-RELATED"/>
    <property type="match status" value="1"/>
</dbReference>
<dbReference type="AlphaFoldDB" id="A0AAV4QBD7"/>
<accession>A0AAV4QBD7</accession>
<dbReference type="EMBL" id="BPLR01005957">
    <property type="protein sequence ID" value="GIY06430.1"/>
    <property type="molecule type" value="Genomic_DNA"/>
</dbReference>
<proteinExistence type="predicted"/>
<reference evidence="1 2" key="1">
    <citation type="submission" date="2021-06" db="EMBL/GenBank/DDBJ databases">
        <title>Caerostris extrusa draft genome.</title>
        <authorList>
            <person name="Kono N."/>
            <person name="Arakawa K."/>
        </authorList>
    </citation>
    <scope>NUCLEOTIDE SEQUENCE [LARGE SCALE GENOMIC DNA]</scope>
</reference>
<protein>
    <submittedName>
        <fullName evidence="1">Beta-1,4-glucuronyltransferase 1</fullName>
    </submittedName>
</protein>
<keyword evidence="2" id="KW-1185">Reference proteome</keyword>
<name>A0AAV4QBD7_CAEEX</name>
<gene>
    <name evidence="1" type="primary">b4gat1_5</name>
    <name evidence="1" type="ORF">CEXT_150671</name>
</gene>
<evidence type="ECO:0000313" key="2">
    <source>
        <dbReference type="Proteomes" id="UP001054945"/>
    </source>
</evidence>
<comment type="caution">
    <text evidence="1">The sequence shown here is derived from an EMBL/GenBank/DDBJ whole genome shotgun (WGS) entry which is preliminary data.</text>
</comment>
<dbReference type="Proteomes" id="UP001054945">
    <property type="component" value="Unassembled WGS sequence"/>
</dbReference>
<dbReference type="PANTHER" id="PTHR47412:SF1">
    <property type="entry name" value="FI01434P-RELATED"/>
    <property type="match status" value="1"/>
</dbReference>
<organism evidence="1 2">
    <name type="scientific">Caerostris extrusa</name>
    <name type="common">Bark spider</name>
    <name type="synonym">Caerostris bankana</name>
    <dbReference type="NCBI Taxonomy" id="172846"/>
    <lineage>
        <taxon>Eukaryota</taxon>
        <taxon>Metazoa</taxon>
        <taxon>Ecdysozoa</taxon>
        <taxon>Arthropoda</taxon>
        <taxon>Chelicerata</taxon>
        <taxon>Arachnida</taxon>
        <taxon>Araneae</taxon>
        <taxon>Araneomorphae</taxon>
        <taxon>Entelegynae</taxon>
        <taxon>Araneoidea</taxon>
        <taxon>Araneidae</taxon>
        <taxon>Caerostris</taxon>
    </lineage>
</organism>